<dbReference type="AlphaFoldDB" id="A0A1Y6BIG3"/>
<feature type="transmembrane region" description="Helical" evidence="8">
    <location>
        <begin position="139"/>
        <end position="158"/>
    </location>
</feature>
<keyword evidence="4" id="KW-0125">Carotenoid biosynthesis</keyword>
<protein>
    <submittedName>
        <fullName evidence="10">Lycopene cyclase domain-containing protein</fullName>
    </submittedName>
</protein>
<dbReference type="GO" id="GO:0016117">
    <property type="term" value="P:carotenoid biosynthetic process"/>
    <property type="evidence" value="ECO:0007669"/>
    <property type="project" value="UniProtKB-KW"/>
</dbReference>
<feature type="transmembrane region" description="Helical" evidence="8">
    <location>
        <begin position="71"/>
        <end position="95"/>
    </location>
</feature>
<dbReference type="InterPro" id="IPR017825">
    <property type="entry name" value="Lycopene_cyclase_dom"/>
</dbReference>
<feature type="transmembrane region" description="Helical" evidence="8">
    <location>
        <begin position="115"/>
        <end position="133"/>
    </location>
</feature>
<comment type="subcellular location">
    <subcellularLocation>
        <location evidence="1">Membrane</location>
        <topology evidence="1">Multi-pass membrane protein</topology>
    </subcellularLocation>
</comment>
<evidence type="ECO:0000256" key="4">
    <source>
        <dbReference type="ARBA" id="ARBA00022746"/>
    </source>
</evidence>
<feature type="transmembrane region" description="Helical" evidence="8">
    <location>
        <begin position="213"/>
        <end position="234"/>
    </location>
</feature>
<evidence type="ECO:0000313" key="11">
    <source>
        <dbReference type="Proteomes" id="UP000192907"/>
    </source>
</evidence>
<dbReference type="Proteomes" id="UP000192907">
    <property type="component" value="Unassembled WGS sequence"/>
</dbReference>
<evidence type="ECO:0000256" key="8">
    <source>
        <dbReference type="SAM" id="Phobius"/>
    </source>
</evidence>
<evidence type="ECO:0000256" key="1">
    <source>
        <dbReference type="ARBA" id="ARBA00004141"/>
    </source>
</evidence>
<keyword evidence="6 8" id="KW-0472">Membrane</keyword>
<feature type="domain" description="Lycopene cyclase" evidence="9">
    <location>
        <begin position="160"/>
        <end position="224"/>
    </location>
</feature>
<feature type="transmembrane region" description="Helical" evidence="8">
    <location>
        <begin position="34"/>
        <end position="51"/>
    </location>
</feature>
<name>A0A1Y6BIG3_9BACT</name>
<feature type="transmembrane region" description="Helical" evidence="8">
    <location>
        <begin position="6"/>
        <end position="22"/>
    </location>
</feature>
<dbReference type="STRING" id="1513793.SAMN06296036_105120"/>
<dbReference type="RefSeq" id="WP_132317459.1">
    <property type="nucleotide sequence ID" value="NZ_FWZT01000005.1"/>
</dbReference>
<keyword evidence="5 8" id="KW-1133">Transmembrane helix</keyword>
<evidence type="ECO:0000259" key="9">
    <source>
        <dbReference type="Pfam" id="PF18916"/>
    </source>
</evidence>
<evidence type="ECO:0000256" key="6">
    <source>
        <dbReference type="ARBA" id="ARBA00023136"/>
    </source>
</evidence>
<dbReference type="NCBIfam" id="TIGR03462">
    <property type="entry name" value="CarR_dom_SF"/>
    <property type="match status" value="2"/>
</dbReference>
<keyword evidence="7" id="KW-0413">Isomerase</keyword>
<evidence type="ECO:0000256" key="7">
    <source>
        <dbReference type="ARBA" id="ARBA00023235"/>
    </source>
</evidence>
<dbReference type="GO" id="GO:0016872">
    <property type="term" value="F:intramolecular lyase activity"/>
    <property type="evidence" value="ECO:0007669"/>
    <property type="project" value="InterPro"/>
</dbReference>
<dbReference type="GO" id="GO:0016020">
    <property type="term" value="C:membrane"/>
    <property type="evidence" value="ECO:0007669"/>
    <property type="project" value="UniProtKB-SubCell"/>
</dbReference>
<evidence type="ECO:0000256" key="5">
    <source>
        <dbReference type="ARBA" id="ARBA00022989"/>
    </source>
</evidence>
<dbReference type="OrthoDB" id="4411839at2"/>
<gene>
    <name evidence="10" type="ORF">SAMN06296036_105120</name>
</gene>
<organism evidence="10 11">
    <name type="scientific">Pseudobacteriovorax antillogorgiicola</name>
    <dbReference type="NCBI Taxonomy" id="1513793"/>
    <lineage>
        <taxon>Bacteria</taxon>
        <taxon>Pseudomonadati</taxon>
        <taxon>Bdellovibrionota</taxon>
        <taxon>Oligoflexia</taxon>
        <taxon>Oligoflexales</taxon>
        <taxon>Pseudobacteriovoracaceae</taxon>
        <taxon>Pseudobacteriovorax</taxon>
    </lineage>
</organism>
<proteinExistence type="predicted"/>
<evidence type="ECO:0000256" key="2">
    <source>
        <dbReference type="ARBA" id="ARBA00004829"/>
    </source>
</evidence>
<dbReference type="Pfam" id="PF18916">
    <property type="entry name" value="Lycopene_cyc"/>
    <property type="match status" value="2"/>
</dbReference>
<keyword evidence="11" id="KW-1185">Reference proteome</keyword>
<keyword evidence="3 8" id="KW-0812">Transmembrane</keyword>
<accession>A0A1Y6BIG3</accession>
<sequence>MTYLQFLLIFLVPLILLEIWYVRKKFPGQGRVMAAGIGFLSFVAVVYTTPWDNYLVKHKIWWYGPDKVLGVIGYVPIEEYAFFVLQTVLTGLYLYIVRRPFRPESHQPDYSVPRLTGSMVYLLLSILGWIMLFTDSFRYLGLILGWACPVMLLQFSLGGHRLWQTRQRSCFVIATSTLYLCLADALAIGLEIWTISPTFTTGIKFGTLPLEEAIFFLATNIMVVQGLELAWSFWEGWELKLSPTLGWNRSKNSQLSSP</sequence>
<dbReference type="GO" id="GO:0045436">
    <property type="term" value="F:lycopene beta cyclase activity"/>
    <property type="evidence" value="ECO:0007669"/>
    <property type="project" value="UniProtKB-ARBA"/>
</dbReference>
<comment type="pathway">
    <text evidence="2">Carotenoid biosynthesis.</text>
</comment>
<feature type="domain" description="Lycopene cyclase" evidence="9">
    <location>
        <begin position="3"/>
        <end position="88"/>
    </location>
</feature>
<evidence type="ECO:0000256" key="3">
    <source>
        <dbReference type="ARBA" id="ARBA00022692"/>
    </source>
</evidence>
<evidence type="ECO:0000313" key="10">
    <source>
        <dbReference type="EMBL" id="SMF11903.1"/>
    </source>
</evidence>
<dbReference type="EMBL" id="FWZT01000005">
    <property type="protein sequence ID" value="SMF11903.1"/>
    <property type="molecule type" value="Genomic_DNA"/>
</dbReference>
<reference evidence="11" key="1">
    <citation type="submission" date="2017-04" db="EMBL/GenBank/DDBJ databases">
        <authorList>
            <person name="Varghese N."/>
            <person name="Submissions S."/>
        </authorList>
    </citation>
    <scope>NUCLEOTIDE SEQUENCE [LARGE SCALE GENOMIC DNA]</scope>
    <source>
        <strain evidence="11">RKEM611</strain>
    </source>
</reference>
<feature type="transmembrane region" description="Helical" evidence="8">
    <location>
        <begin position="170"/>
        <end position="193"/>
    </location>
</feature>